<proteinExistence type="predicted"/>
<name>A0ABS8MHT4_9FLAO</name>
<dbReference type="EMBL" id="JAJJMM010000001">
    <property type="protein sequence ID" value="MCC9065065.1"/>
    <property type="molecule type" value="Genomic_DNA"/>
</dbReference>
<evidence type="ECO:0008006" key="4">
    <source>
        <dbReference type="Google" id="ProtNLM"/>
    </source>
</evidence>
<evidence type="ECO:0000256" key="1">
    <source>
        <dbReference type="SAM" id="SignalP"/>
    </source>
</evidence>
<evidence type="ECO:0000313" key="2">
    <source>
        <dbReference type="EMBL" id="MCC9065065.1"/>
    </source>
</evidence>
<protein>
    <recommendedName>
        <fullName evidence="4">Peptidase M23-like protein</fullName>
    </recommendedName>
</protein>
<reference evidence="2" key="1">
    <citation type="submission" date="2021-11" db="EMBL/GenBank/DDBJ databases">
        <title>Description of novel Flavobacterium species.</title>
        <authorList>
            <person name="Saticioglu I.B."/>
            <person name="Ay H."/>
            <person name="Altun S."/>
            <person name="Duman M."/>
        </authorList>
    </citation>
    <scope>NUCLEOTIDE SEQUENCE</scope>
    <source>
        <strain evidence="2">F-30</strain>
    </source>
</reference>
<accession>A0ABS8MHT4</accession>
<comment type="caution">
    <text evidence="2">The sequence shown here is derived from an EMBL/GenBank/DDBJ whole genome shotgun (WGS) entry which is preliminary data.</text>
</comment>
<feature type="signal peptide" evidence="1">
    <location>
        <begin position="1"/>
        <end position="23"/>
    </location>
</feature>
<dbReference type="Proteomes" id="UP001430679">
    <property type="component" value="Unassembled WGS sequence"/>
</dbReference>
<dbReference type="Gene3D" id="2.70.70.10">
    <property type="entry name" value="Glucose Permease (Domain IIA)"/>
    <property type="match status" value="1"/>
</dbReference>
<keyword evidence="3" id="KW-1185">Reference proteome</keyword>
<sequence>MKNNVFFAFQFLFVFLISFKLSAQNQVITITSKVNDDKSVDLNYEKKVPGTYTVNIELSNVSNCDVTSYEGIVTGYSGTVTRLRPTDKSRGIGYAIRYSTIMGEINPKVDSLFHYTFPFKNGKKIKVYEAGNIGEKFLGQEKVSNWKSYVVHPEKADTICSMRKGIVVLVKNEYDNNPNLKVHYTSMRNMITVEHADGTYATYKGFKKNGIFVKLGQNVDPQTNLGIVELYDNEGYRLDFNVYYLSGNIFKTEKVSIKNQKSNFKFITPVFVTQEGDVQIEAKKEYTVLSNESVITKEFSRSEKKKYAKEHVLSK</sequence>
<organism evidence="2 3">
    <name type="scientific">Flavobacterium piscisymbiosum</name>
    <dbReference type="NCBI Taxonomy" id="2893753"/>
    <lineage>
        <taxon>Bacteria</taxon>
        <taxon>Pseudomonadati</taxon>
        <taxon>Bacteroidota</taxon>
        <taxon>Flavobacteriia</taxon>
        <taxon>Flavobacteriales</taxon>
        <taxon>Flavobacteriaceae</taxon>
        <taxon>Flavobacterium</taxon>
    </lineage>
</organism>
<dbReference type="RefSeq" id="WP_230038494.1">
    <property type="nucleotide sequence ID" value="NZ_JAJJMM010000001.1"/>
</dbReference>
<keyword evidence="1" id="KW-0732">Signal</keyword>
<feature type="chain" id="PRO_5046426896" description="Peptidase M23-like protein" evidence="1">
    <location>
        <begin position="24"/>
        <end position="315"/>
    </location>
</feature>
<dbReference type="InterPro" id="IPR011055">
    <property type="entry name" value="Dup_hybrid_motif"/>
</dbReference>
<evidence type="ECO:0000313" key="3">
    <source>
        <dbReference type="Proteomes" id="UP001430679"/>
    </source>
</evidence>
<gene>
    <name evidence="2" type="ORF">LNP81_18845</name>
</gene>